<dbReference type="STRING" id="1279009.ADICEAN_01864"/>
<dbReference type="AlphaFoldDB" id="M7NML5"/>
<dbReference type="PROSITE" id="PS51257">
    <property type="entry name" value="PROKAR_LIPOPROTEIN"/>
    <property type="match status" value="1"/>
</dbReference>
<dbReference type="Proteomes" id="UP000011910">
    <property type="component" value="Unassembled WGS sequence"/>
</dbReference>
<protein>
    <recommendedName>
        <fullName evidence="2">SbsA Ig-like domain-containing protein</fullName>
    </recommendedName>
</protein>
<dbReference type="EMBL" id="AODQ01000038">
    <property type="protein sequence ID" value="EMR03015.1"/>
    <property type="molecule type" value="Genomic_DNA"/>
</dbReference>
<evidence type="ECO:0000313" key="3">
    <source>
        <dbReference type="EMBL" id="EMR03015.1"/>
    </source>
</evidence>
<dbReference type="GO" id="GO:0005975">
    <property type="term" value="P:carbohydrate metabolic process"/>
    <property type="evidence" value="ECO:0007669"/>
    <property type="project" value="UniProtKB-ARBA"/>
</dbReference>
<dbReference type="eggNOG" id="COG2885">
    <property type="taxonomic scope" value="Bacteria"/>
</dbReference>
<organism evidence="3 4">
    <name type="scientific">Cesiribacter andamanensis AMV16</name>
    <dbReference type="NCBI Taxonomy" id="1279009"/>
    <lineage>
        <taxon>Bacteria</taxon>
        <taxon>Pseudomonadati</taxon>
        <taxon>Bacteroidota</taxon>
        <taxon>Cytophagia</taxon>
        <taxon>Cytophagales</taxon>
        <taxon>Cesiribacteraceae</taxon>
        <taxon>Cesiribacter</taxon>
    </lineage>
</organism>
<evidence type="ECO:0000256" key="1">
    <source>
        <dbReference type="ARBA" id="ARBA00022729"/>
    </source>
</evidence>
<dbReference type="Gene3D" id="2.60.120.200">
    <property type="match status" value="1"/>
</dbReference>
<reference evidence="3 4" key="1">
    <citation type="journal article" date="2013" name="Genome Announc.">
        <title>Draft Genome Sequence of Cesiribacter andamanensis Strain AMV16T, Isolated from a Soil Sample from a Mud Volcano in the Andaman Islands, India.</title>
        <authorList>
            <person name="Shivaji S."/>
            <person name="Ara S."/>
            <person name="Begum Z."/>
            <person name="Srinivas T.N."/>
            <person name="Singh A."/>
            <person name="Kumar Pinnaka A."/>
        </authorList>
    </citation>
    <scope>NUCLEOTIDE SEQUENCE [LARGE SCALE GENOMIC DNA]</scope>
    <source>
        <strain evidence="3 4">AMV16</strain>
    </source>
</reference>
<dbReference type="GO" id="GO:0004553">
    <property type="term" value="F:hydrolase activity, hydrolyzing O-glycosyl compounds"/>
    <property type="evidence" value="ECO:0007669"/>
    <property type="project" value="UniProtKB-ARBA"/>
</dbReference>
<feature type="domain" description="SbsA Ig-like" evidence="2">
    <location>
        <begin position="57"/>
        <end position="148"/>
    </location>
</feature>
<gene>
    <name evidence="3" type="ORF">ADICEAN_01864</name>
</gene>
<comment type="caution">
    <text evidence="3">The sequence shown here is derived from an EMBL/GenBank/DDBJ whole genome shotgun (WGS) entry which is preliminary data.</text>
</comment>
<evidence type="ECO:0000259" key="2">
    <source>
        <dbReference type="Pfam" id="PF13205"/>
    </source>
</evidence>
<dbReference type="InterPro" id="IPR013320">
    <property type="entry name" value="ConA-like_dom_sf"/>
</dbReference>
<keyword evidence="4" id="KW-1185">Reference proteome</keyword>
<evidence type="ECO:0000313" key="4">
    <source>
        <dbReference type="Proteomes" id="UP000011910"/>
    </source>
</evidence>
<dbReference type="Gene3D" id="2.60.40.1220">
    <property type="match status" value="1"/>
</dbReference>
<dbReference type="SUPFAM" id="SSF49899">
    <property type="entry name" value="Concanavalin A-like lectins/glucanases"/>
    <property type="match status" value="1"/>
</dbReference>
<dbReference type="InterPro" id="IPR032812">
    <property type="entry name" value="SbsA_Ig"/>
</dbReference>
<sequence>MIGMKHTKMLFSLFALSGMLFFTGCDDDDNGAPALTIQSISASGTDLETGQTVQKDLNAASAAEDVPLDAVMTVTFSSDVNASTATASNVSLTSASGTVPVTVSASGNTMTITPQQELERGTQYTLNLGNGISGANGGAFTATTRTFTSAGRGAVTPPQSASQTAYFTFDGHADDAMGTYDADDVVDITWVADRFGQMESAAQFNGNTSIIEVPNGADLLTSDWTLSFWSWVDTVDHVNADGNKAGHFIMGVGAFHGFQVETNGRADVLIMAARYSKEDGTTIPNNFFVNADGQDAANGGWDAIEVEANVAGGMRTLLAQKWAHIVLTYNSEENKRSLYINGQLMERDNLNIPTDLSTVNGLTFDPTGTADVIGDKLAFGFPFDRSTTLWQNEPWGSYNLPTANHFKGALDDVRFFEAALSEAEVTALYNAERP</sequence>
<accession>M7NML5</accession>
<name>M7NML5_9BACT</name>
<dbReference type="Pfam" id="PF13205">
    <property type="entry name" value="Big_5"/>
    <property type="match status" value="1"/>
</dbReference>
<proteinExistence type="predicted"/>
<dbReference type="InterPro" id="IPR014755">
    <property type="entry name" value="Cu-Rt/internalin_Ig-like"/>
</dbReference>
<keyword evidence="1" id="KW-0732">Signal</keyword>